<dbReference type="OrthoDB" id="9811589at2"/>
<gene>
    <name evidence="3" type="ORF">D5F11_001070</name>
    <name evidence="2" type="ORF">J6TS1_21550</name>
</gene>
<evidence type="ECO:0000313" key="3">
    <source>
        <dbReference type="EMBL" id="RST61509.1"/>
    </source>
</evidence>
<protein>
    <submittedName>
        <fullName evidence="2 3">Methyltransferase</fullName>
    </submittedName>
</protein>
<dbReference type="SUPFAM" id="SSF53335">
    <property type="entry name" value="S-adenosyl-L-methionine-dependent methyltransferases"/>
    <property type="match status" value="1"/>
</dbReference>
<dbReference type="Pfam" id="PF13649">
    <property type="entry name" value="Methyltransf_25"/>
    <property type="match status" value="1"/>
</dbReference>
<dbReference type="GO" id="GO:0032259">
    <property type="term" value="P:methylation"/>
    <property type="evidence" value="ECO:0007669"/>
    <property type="project" value="UniProtKB-KW"/>
</dbReference>
<sequence length="248" mass="28636">MSYEQLAYVYDHLMADAPYDSWVRYLCEETEHFQAPGNRVLDLGCGTGELSIRLIKKGFDVTGVDMSENMLAVAAEKAGKEGVVFPLFQQDMSKLEGLPEYDIATIFCDSLNYLSTPEEVRDTFRHVHSHLAPEGLFLFDVHSTYQMAQIFSNQTFTLNEEEVAYIWSSFPGEEPHSVEHDLTFFVLDEESGRYDRIEEFHQQRTFPVRDFINWLQEASFDVLSVTTDFSDAPPEETSQRIFFTCRKK</sequence>
<evidence type="ECO:0000313" key="5">
    <source>
        <dbReference type="Proteomes" id="UP000680670"/>
    </source>
</evidence>
<dbReference type="Gene3D" id="2.20.25.110">
    <property type="entry name" value="S-adenosyl-L-methionine-dependent methyltransferases"/>
    <property type="match status" value="1"/>
</dbReference>
<dbReference type="InterPro" id="IPR029063">
    <property type="entry name" value="SAM-dependent_MTases_sf"/>
</dbReference>
<dbReference type="PANTHER" id="PTHR43464">
    <property type="entry name" value="METHYLTRANSFERASE"/>
    <property type="match status" value="1"/>
</dbReference>
<evidence type="ECO:0000313" key="2">
    <source>
        <dbReference type="EMBL" id="GIN96285.1"/>
    </source>
</evidence>
<organism evidence="3 4">
    <name type="scientific">Siminovitchia terrae</name>
    <name type="common">Bacillus terrae</name>
    <dbReference type="NCBI Taxonomy" id="1914933"/>
    <lineage>
        <taxon>Bacteria</taxon>
        <taxon>Bacillati</taxon>
        <taxon>Bacillota</taxon>
        <taxon>Bacilli</taxon>
        <taxon>Bacillales</taxon>
        <taxon>Bacillaceae</taxon>
        <taxon>Siminovitchia</taxon>
    </lineage>
</organism>
<dbReference type="PANTHER" id="PTHR43464:SF75">
    <property type="entry name" value="METHYLTRANSFERASE TYPE 11"/>
    <property type="match status" value="1"/>
</dbReference>
<evidence type="ECO:0000313" key="4">
    <source>
        <dbReference type="Proteomes" id="UP000287296"/>
    </source>
</evidence>
<dbReference type="Proteomes" id="UP000680670">
    <property type="component" value="Unassembled WGS sequence"/>
</dbReference>
<dbReference type="GO" id="GO:0008168">
    <property type="term" value="F:methyltransferase activity"/>
    <property type="evidence" value="ECO:0007669"/>
    <property type="project" value="UniProtKB-KW"/>
</dbReference>
<dbReference type="EMBL" id="QYTW02000001">
    <property type="protein sequence ID" value="RST61509.1"/>
    <property type="molecule type" value="Genomic_DNA"/>
</dbReference>
<feature type="domain" description="Methyltransferase" evidence="1">
    <location>
        <begin position="40"/>
        <end position="135"/>
    </location>
</feature>
<dbReference type="Gene3D" id="3.40.50.150">
    <property type="entry name" value="Vaccinia Virus protein VP39"/>
    <property type="match status" value="1"/>
</dbReference>
<dbReference type="InterPro" id="IPR041698">
    <property type="entry name" value="Methyltransf_25"/>
</dbReference>
<keyword evidence="3" id="KW-0808">Transferase</keyword>
<dbReference type="EMBL" id="BORJ01000005">
    <property type="protein sequence ID" value="GIN96285.1"/>
    <property type="molecule type" value="Genomic_DNA"/>
</dbReference>
<accession>A0A429XDQ6</accession>
<evidence type="ECO:0000259" key="1">
    <source>
        <dbReference type="Pfam" id="PF13649"/>
    </source>
</evidence>
<dbReference type="CDD" id="cd02440">
    <property type="entry name" value="AdoMet_MTases"/>
    <property type="match status" value="1"/>
</dbReference>
<dbReference type="Proteomes" id="UP000287296">
    <property type="component" value="Unassembled WGS sequence"/>
</dbReference>
<keyword evidence="3" id="KW-0489">Methyltransferase</keyword>
<keyword evidence="5" id="KW-1185">Reference proteome</keyword>
<dbReference type="AlphaFoldDB" id="A0A429XDQ6"/>
<name>A0A429XDQ6_SIMTE</name>
<proteinExistence type="predicted"/>
<dbReference type="RefSeq" id="WP_120114906.1">
    <property type="nucleotide sequence ID" value="NZ_BORI01000002.1"/>
</dbReference>
<reference evidence="2 5" key="2">
    <citation type="submission" date="2021-03" db="EMBL/GenBank/DDBJ databases">
        <title>Antimicrobial resistance genes in bacteria isolated from Japanese honey, and their potential for conferring macrolide and lincosamide resistance in the American foulbrood pathogen Paenibacillus larvae.</title>
        <authorList>
            <person name="Okamoto M."/>
            <person name="Kumagai M."/>
            <person name="Kanamori H."/>
            <person name="Takamatsu D."/>
        </authorList>
    </citation>
    <scope>NUCLEOTIDE SEQUENCE [LARGE SCALE GENOMIC DNA]</scope>
    <source>
        <strain evidence="2 5">J6TS1</strain>
    </source>
</reference>
<reference evidence="3 4" key="1">
    <citation type="submission" date="2018-12" db="EMBL/GenBank/DDBJ databases">
        <authorList>
            <person name="Sun L."/>
            <person name="Chen Z."/>
        </authorList>
    </citation>
    <scope>NUCLEOTIDE SEQUENCE [LARGE SCALE GENOMIC DNA]</scope>
    <source>
        <strain evidence="3 4">LMG 29736</strain>
    </source>
</reference>
<comment type="caution">
    <text evidence="3">The sequence shown here is derived from an EMBL/GenBank/DDBJ whole genome shotgun (WGS) entry which is preliminary data.</text>
</comment>